<keyword evidence="4 6" id="KW-1133">Transmembrane helix</keyword>
<feature type="transmembrane region" description="Helical" evidence="6">
    <location>
        <begin position="85"/>
        <end position="108"/>
    </location>
</feature>
<comment type="caution">
    <text evidence="7">The sequence shown here is derived from an EMBL/GenBank/DDBJ whole genome shotgun (WGS) entry which is preliminary data.</text>
</comment>
<dbReference type="Proteomes" id="UP001623591">
    <property type="component" value="Unassembled WGS sequence"/>
</dbReference>
<feature type="transmembrane region" description="Helical" evidence="6">
    <location>
        <begin position="208"/>
        <end position="227"/>
    </location>
</feature>
<dbReference type="InterPro" id="IPR022369">
    <property type="entry name" value="Integral_membrane_TerC_rswitch"/>
</dbReference>
<evidence type="ECO:0000313" key="7">
    <source>
        <dbReference type="EMBL" id="MFL0248228.1"/>
    </source>
</evidence>
<organism evidence="7 8">
    <name type="scientific">Candidatus Clostridium stratigraminis</name>
    <dbReference type="NCBI Taxonomy" id="3381661"/>
    <lineage>
        <taxon>Bacteria</taxon>
        <taxon>Bacillati</taxon>
        <taxon>Bacillota</taxon>
        <taxon>Clostridia</taxon>
        <taxon>Eubacteriales</taxon>
        <taxon>Clostridiaceae</taxon>
        <taxon>Clostridium</taxon>
    </lineage>
</organism>
<evidence type="ECO:0000256" key="2">
    <source>
        <dbReference type="ARBA" id="ARBA00007511"/>
    </source>
</evidence>
<evidence type="ECO:0000313" key="8">
    <source>
        <dbReference type="Proteomes" id="UP001623591"/>
    </source>
</evidence>
<feature type="transmembrane region" description="Helical" evidence="6">
    <location>
        <begin position="21"/>
        <end position="42"/>
    </location>
</feature>
<feature type="transmembrane region" description="Helical" evidence="6">
    <location>
        <begin position="171"/>
        <end position="193"/>
    </location>
</feature>
<name>A0ABW8T913_9CLOT</name>
<dbReference type="PANTHER" id="PTHR30238">
    <property type="entry name" value="MEMBRANE BOUND PREDICTED REDOX MODULATOR"/>
    <property type="match status" value="1"/>
</dbReference>
<reference evidence="7 8" key="1">
    <citation type="submission" date="2024-11" db="EMBL/GenBank/DDBJ databases">
        <authorList>
            <person name="Heng Y.C."/>
            <person name="Lim A.C.H."/>
            <person name="Lee J.K.Y."/>
            <person name="Kittelmann S."/>
        </authorList>
    </citation>
    <scope>NUCLEOTIDE SEQUENCE [LARGE SCALE GENOMIC DNA]</scope>
    <source>
        <strain evidence="7 8">WILCCON 0185</strain>
    </source>
</reference>
<keyword evidence="8" id="KW-1185">Reference proteome</keyword>
<feature type="transmembrane region" description="Helical" evidence="6">
    <location>
        <begin position="48"/>
        <end position="73"/>
    </location>
</feature>
<accession>A0ABW8T913</accession>
<dbReference type="InterPro" id="IPR005496">
    <property type="entry name" value="Integral_membrane_TerC"/>
</dbReference>
<feature type="transmembrane region" description="Helical" evidence="6">
    <location>
        <begin position="239"/>
        <end position="259"/>
    </location>
</feature>
<dbReference type="EMBL" id="JBJHZZ010000014">
    <property type="protein sequence ID" value="MFL0248228.1"/>
    <property type="molecule type" value="Genomic_DNA"/>
</dbReference>
<evidence type="ECO:0000256" key="4">
    <source>
        <dbReference type="ARBA" id="ARBA00022989"/>
    </source>
</evidence>
<evidence type="ECO:0000256" key="5">
    <source>
        <dbReference type="ARBA" id="ARBA00023136"/>
    </source>
</evidence>
<feature type="transmembrane region" description="Helical" evidence="6">
    <location>
        <begin position="265"/>
        <end position="284"/>
    </location>
</feature>
<evidence type="ECO:0000256" key="3">
    <source>
        <dbReference type="ARBA" id="ARBA00022692"/>
    </source>
</evidence>
<comment type="similarity">
    <text evidence="2">Belongs to the TerC family.</text>
</comment>
<dbReference type="RefSeq" id="WP_406770697.1">
    <property type="nucleotide sequence ID" value="NZ_JBJHZZ010000014.1"/>
</dbReference>
<dbReference type="PANTHER" id="PTHR30238:SF0">
    <property type="entry name" value="THYLAKOID MEMBRANE PROTEIN TERC, CHLOROPLASTIC"/>
    <property type="match status" value="1"/>
</dbReference>
<dbReference type="Pfam" id="PF03741">
    <property type="entry name" value="TerC"/>
    <property type="match status" value="1"/>
</dbReference>
<evidence type="ECO:0000256" key="6">
    <source>
        <dbReference type="SAM" id="Phobius"/>
    </source>
</evidence>
<comment type="subcellular location">
    <subcellularLocation>
        <location evidence="1">Membrane</location>
        <topology evidence="1">Multi-pass membrane protein</topology>
    </subcellularLocation>
</comment>
<feature type="transmembrane region" description="Helical" evidence="6">
    <location>
        <begin position="114"/>
        <end position="132"/>
    </location>
</feature>
<proteinExistence type="inferred from homology"/>
<sequence>MFYFNIIKYVRGGDNLKVKNALFMVLFWMCMALLFNFGIYVFQGSEKALQFLGGYVIELSLSMDNLFLFLLIFEAFKIPSIYQKRVLSFGIFGAILLRFIFTMLGVTIVNRFHFVLYIFGIVLLISGYKMMFGNEEAKNYKDSKIMKFLSKIIPITNNLHGEKFFVKIDKVLYATPLFAILVLIEFSDILFAIDSIPAIFSITTNPFIVYTSNIFAILGLRSFYFVLQKLNNSFCYVKYGVALILSFTGIKLLLLMFNLEISLPISLGIIFMVLALSILCSVLFPNKSHRKAENF</sequence>
<keyword evidence="5 6" id="KW-0472">Membrane</keyword>
<keyword evidence="3 6" id="KW-0812">Transmembrane</keyword>
<dbReference type="NCBIfam" id="TIGR03718">
    <property type="entry name" value="R_switched_Alx"/>
    <property type="match status" value="1"/>
</dbReference>
<evidence type="ECO:0000256" key="1">
    <source>
        <dbReference type="ARBA" id="ARBA00004141"/>
    </source>
</evidence>
<gene>
    <name evidence="7" type="ORF">ACJDUG_14805</name>
</gene>
<protein>
    <submittedName>
        <fullName evidence="7">TerC/Alx family metal homeostasis membrane protein</fullName>
    </submittedName>
</protein>